<dbReference type="AlphaFoldDB" id="A0A8C6ZYU0"/>
<keyword evidence="7" id="KW-1015">Disulfide bond</keyword>
<evidence type="ECO:0000256" key="9">
    <source>
        <dbReference type="ARBA" id="ARBA00048864"/>
    </source>
</evidence>
<evidence type="ECO:0000256" key="6">
    <source>
        <dbReference type="ARBA" id="ARBA00023002"/>
    </source>
</evidence>
<reference evidence="12" key="2">
    <citation type="submission" date="2025-09" db="UniProtKB">
        <authorList>
            <consortium name="Ensembl"/>
        </authorList>
    </citation>
    <scope>IDENTIFICATION</scope>
</reference>
<comment type="function">
    <text evidence="10">Catalyzes the oxidation of sulfhydryl groups in peptide and protein thiols to disulfides with the reduction of oxygen to hydrogen peroxide.</text>
</comment>
<evidence type="ECO:0000256" key="3">
    <source>
        <dbReference type="ARBA" id="ARBA00022630"/>
    </source>
</evidence>
<evidence type="ECO:0000256" key="2">
    <source>
        <dbReference type="ARBA" id="ARBA00006041"/>
    </source>
</evidence>
<dbReference type="PANTHER" id="PTHR22897">
    <property type="entry name" value="QUIESCIN Q6-RELATED SULFHYDRYL OXIDASE"/>
    <property type="match status" value="1"/>
</dbReference>
<dbReference type="Pfam" id="PF18108">
    <property type="entry name" value="QSOX_Trx1"/>
    <property type="match status" value="1"/>
</dbReference>
<keyword evidence="4" id="KW-0732">Signal</keyword>
<protein>
    <recommendedName>
        <fullName evidence="10">Sulfhydryl oxidase</fullName>
        <ecNumber evidence="10">1.8.3.2</ecNumber>
    </recommendedName>
</protein>
<name>A0A8C6ZYU0_NOTPE</name>
<keyword evidence="8" id="KW-0325">Glycoprotein</keyword>
<feature type="transmembrane region" description="Helical" evidence="10">
    <location>
        <begin position="76"/>
        <end position="96"/>
    </location>
</feature>
<dbReference type="InterPro" id="IPR040986">
    <property type="entry name" value="QSOX_FAD-bd_dom"/>
</dbReference>
<dbReference type="Gene3D" id="1.20.120.310">
    <property type="entry name" value="ERV/ALR sulfhydryl oxidase domain"/>
    <property type="match status" value="1"/>
</dbReference>
<feature type="domain" description="ERV/ALR sulfhydryl oxidase" evidence="11">
    <location>
        <begin position="371"/>
        <end position="474"/>
    </location>
</feature>
<keyword evidence="10" id="KW-0472">Membrane</keyword>
<evidence type="ECO:0000313" key="12">
    <source>
        <dbReference type="Ensembl" id="ENSNPEP00000017825.1"/>
    </source>
</evidence>
<evidence type="ECO:0000256" key="7">
    <source>
        <dbReference type="ARBA" id="ARBA00023157"/>
    </source>
</evidence>
<feature type="transmembrane region" description="Helical" evidence="10">
    <location>
        <begin position="599"/>
        <end position="616"/>
    </location>
</feature>
<reference evidence="12" key="1">
    <citation type="submission" date="2025-08" db="UniProtKB">
        <authorList>
            <consortium name="Ensembl"/>
        </authorList>
    </citation>
    <scope>IDENTIFICATION</scope>
</reference>
<dbReference type="FunFam" id="1.20.120.310:FF:000001">
    <property type="entry name" value="Sulfhydryl oxidase"/>
    <property type="match status" value="1"/>
</dbReference>
<dbReference type="Gene3D" id="1.20.120.1960">
    <property type="entry name" value="QSOX sulfhydryl oxidase domain"/>
    <property type="match status" value="1"/>
</dbReference>
<proteinExistence type="inferred from homology"/>
<dbReference type="InterPro" id="IPR039798">
    <property type="entry name" value="Sulfhydryl_oxidase"/>
</dbReference>
<dbReference type="EC" id="1.8.3.2" evidence="10"/>
<evidence type="ECO:0000256" key="4">
    <source>
        <dbReference type="ARBA" id="ARBA00022729"/>
    </source>
</evidence>
<comment type="caution">
    <text evidence="10">Lacks conserved residue(s) required for the propagation of feature annotation.</text>
</comment>
<accession>A0A8C6ZYU0</accession>
<keyword evidence="13" id="KW-1185">Reference proteome</keyword>
<dbReference type="GO" id="GO:0000139">
    <property type="term" value="C:Golgi membrane"/>
    <property type="evidence" value="ECO:0007669"/>
    <property type="project" value="TreeGrafter"/>
</dbReference>
<keyword evidence="6 10" id="KW-0560">Oxidoreductase</keyword>
<dbReference type="InterPro" id="IPR041269">
    <property type="entry name" value="QSOX_Trx1"/>
</dbReference>
<dbReference type="GO" id="GO:0003756">
    <property type="term" value="F:protein disulfide isomerase activity"/>
    <property type="evidence" value="ECO:0007669"/>
    <property type="project" value="TreeGrafter"/>
</dbReference>
<feature type="transmembrane region" description="Helical" evidence="10">
    <location>
        <begin position="108"/>
        <end position="127"/>
    </location>
</feature>
<dbReference type="InterPro" id="IPR017905">
    <property type="entry name" value="ERV/ALR_sulphydryl_oxidase"/>
</dbReference>
<dbReference type="GO" id="GO:0016971">
    <property type="term" value="F:flavin-dependent sulfhydryl oxidase activity"/>
    <property type="evidence" value="ECO:0007669"/>
    <property type="project" value="InterPro"/>
</dbReference>
<keyword evidence="3 10" id="KW-0285">Flavoprotein</keyword>
<evidence type="ECO:0000259" key="11">
    <source>
        <dbReference type="PROSITE" id="PS51324"/>
    </source>
</evidence>
<dbReference type="PROSITE" id="PS51324">
    <property type="entry name" value="ERV_ALR"/>
    <property type="match status" value="1"/>
</dbReference>
<evidence type="ECO:0000256" key="1">
    <source>
        <dbReference type="ARBA" id="ARBA00001974"/>
    </source>
</evidence>
<dbReference type="InterPro" id="IPR013766">
    <property type="entry name" value="Thioredoxin_domain"/>
</dbReference>
<keyword evidence="5 10" id="KW-0274">FAD</keyword>
<dbReference type="Pfam" id="PF18371">
    <property type="entry name" value="FAD_SOX"/>
    <property type="match status" value="1"/>
</dbReference>
<dbReference type="InterPro" id="IPR042568">
    <property type="entry name" value="QSOX_FAD-bd_sf"/>
</dbReference>
<evidence type="ECO:0000313" key="13">
    <source>
        <dbReference type="Proteomes" id="UP000694420"/>
    </source>
</evidence>
<comment type="cofactor">
    <cofactor evidence="1 10">
        <name>FAD</name>
        <dbReference type="ChEBI" id="CHEBI:57692"/>
    </cofactor>
</comment>
<dbReference type="Proteomes" id="UP000694420">
    <property type="component" value="Unplaced"/>
</dbReference>
<comment type="catalytic activity">
    <reaction evidence="9 10">
        <text>2 R'C(R)SH + O2 = R'C(R)S-S(R)CR' + H2O2</text>
        <dbReference type="Rhea" id="RHEA:17357"/>
        <dbReference type="ChEBI" id="CHEBI:15379"/>
        <dbReference type="ChEBI" id="CHEBI:16240"/>
        <dbReference type="ChEBI" id="CHEBI:16520"/>
        <dbReference type="ChEBI" id="CHEBI:17412"/>
        <dbReference type="EC" id="1.8.3.2"/>
    </reaction>
</comment>
<dbReference type="InterPro" id="IPR036249">
    <property type="entry name" value="Thioredoxin-like_sf"/>
</dbReference>
<dbReference type="Pfam" id="PF00085">
    <property type="entry name" value="Thioredoxin"/>
    <property type="match status" value="1"/>
</dbReference>
<dbReference type="Gene3D" id="3.40.30.10">
    <property type="entry name" value="Glutaredoxin"/>
    <property type="match status" value="2"/>
</dbReference>
<dbReference type="FunFam" id="1.20.120.1960:FF:000001">
    <property type="entry name" value="Sulfhydryl oxidase"/>
    <property type="match status" value="1"/>
</dbReference>
<evidence type="ECO:0000256" key="10">
    <source>
        <dbReference type="RuleBase" id="RU371123"/>
    </source>
</evidence>
<dbReference type="PANTHER" id="PTHR22897:SF7">
    <property type="entry name" value="SULFHYDRYL OXIDASE 2"/>
    <property type="match status" value="1"/>
</dbReference>
<evidence type="ECO:0000256" key="5">
    <source>
        <dbReference type="ARBA" id="ARBA00022827"/>
    </source>
</evidence>
<dbReference type="SUPFAM" id="SSF52833">
    <property type="entry name" value="Thioredoxin-like"/>
    <property type="match status" value="1"/>
</dbReference>
<dbReference type="GO" id="GO:0006457">
    <property type="term" value="P:protein folding"/>
    <property type="evidence" value="ECO:0007669"/>
    <property type="project" value="TreeGrafter"/>
</dbReference>
<keyword evidence="10" id="KW-1133">Transmembrane helix</keyword>
<dbReference type="SUPFAM" id="SSF69000">
    <property type="entry name" value="FAD-dependent thiol oxidase"/>
    <property type="match status" value="1"/>
</dbReference>
<sequence>MFTTPVERRFSRSFLFSICPLPFLALGPALFALPAAFSSPSAAAALAAGRLYRAGEDPLSVLAAGTVRRALLNSSAAWLVQFYSSSCGHCVAFAPTWRALAGDVKGDLFFFSHSIFLIVLWVVWGGFGSFLCNLYSAGADRELQTVRQMMIDFLQNHSQELRPPACPPLAPILLDIPCTMYKSCYLFIAQVILDLIQYENIVVKRALNFDKPFLEKLGISSVPSCYLVHPNGSHGLINILKPLRSFFSSYLKSLPGVRKNERNLPLYNIIYVCFRSKLYMADLESGLHYLLRVELATHKTLEGAELKTFKDFVTISAKLFPGRPPVVKLLETLQEWLVSLPLDKIPYDAILDLISGIFLTKRVQWVGCQGSRAELRGYTCSLWKLFHTLTVQAALQPKVSQPLTKQGLPAVRYIQHFFGCKACAQHFEEMAKESMDSVKTLEKAVLWLWEKHNVVNNRLAGDLSEDPKFPKVQWPTPDLCPACHEEIKGLHSWNEDQVLQFMKNHYNSENILYKYTEGQTDSNEVELGDTGETKDKNKIVDQENVQDPKFKVLDKLTANQAPVKDRGKSAVESAGHKETKQSVSFLGIGFSNIDMSLCVVLYVASSLFLMIMYFFFRMRSKRWKVKYYRLSV</sequence>
<organism evidence="12 13">
    <name type="scientific">Nothoprocta perdicaria</name>
    <name type="common">Chilean tinamou</name>
    <name type="synonym">Crypturus perdicarius</name>
    <dbReference type="NCBI Taxonomy" id="30464"/>
    <lineage>
        <taxon>Eukaryota</taxon>
        <taxon>Metazoa</taxon>
        <taxon>Chordata</taxon>
        <taxon>Craniata</taxon>
        <taxon>Vertebrata</taxon>
        <taxon>Euteleostomi</taxon>
        <taxon>Archelosauria</taxon>
        <taxon>Archosauria</taxon>
        <taxon>Dinosauria</taxon>
        <taxon>Saurischia</taxon>
        <taxon>Theropoda</taxon>
        <taxon>Coelurosauria</taxon>
        <taxon>Aves</taxon>
        <taxon>Palaeognathae</taxon>
        <taxon>Tinamiformes</taxon>
        <taxon>Tinamidae</taxon>
        <taxon>Nothoprocta</taxon>
    </lineage>
</organism>
<comment type="similarity">
    <text evidence="2 10">Belongs to the quiescin-sulfhydryl oxidase (QSOX) family.</text>
</comment>
<evidence type="ECO:0000256" key="8">
    <source>
        <dbReference type="ARBA" id="ARBA00023180"/>
    </source>
</evidence>
<dbReference type="Ensembl" id="ENSNPET00000018270.1">
    <property type="protein sequence ID" value="ENSNPEP00000017825.1"/>
    <property type="gene ID" value="ENSNPEG00000013274.1"/>
</dbReference>
<keyword evidence="10" id="KW-0812">Transmembrane</keyword>
<dbReference type="GO" id="GO:0005615">
    <property type="term" value="C:extracellular space"/>
    <property type="evidence" value="ECO:0007669"/>
    <property type="project" value="TreeGrafter"/>
</dbReference>
<dbReference type="InterPro" id="IPR036774">
    <property type="entry name" value="ERV/ALR_sulphydryl_oxid_sf"/>
</dbReference>
<dbReference type="Pfam" id="PF04777">
    <property type="entry name" value="Evr1_Alr"/>
    <property type="match status" value="1"/>
</dbReference>